<keyword evidence="6" id="KW-0679">Respiratory chain</keyword>
<evidence type="ECO:0000256" key="7">
    <source>
        <dbReference type="ARBA" id="ARBA00022692"/>
    </source>
</evidence>
<evidence type="ECO:0000256" key="6">
    <source>
        <dbReference type="ARBA" id="ARBA00022660"/>
    </source>
</evidence>
<dbReference type="AlphaFoldDB" id="A0A856T919"/>
<keyword evidence="8" id="KW-1278">Translocase</keyword>
<keyword evidence="9" id="KW-0249">Electron transport</keyword>
<evidence type="ECO:0000256" key="14">
    <source>
        <dbReference type="ARBA" id="ARBA00031019"/>
    </source>
</evidence>
<keyword evidence="7 16" id="KW-0812">Transmembrane</keyword>
<evidence type="ECO:0000256" key="10">
    <source>
        <dbReference type="ARBA" id="ARBA00022989"/>
    </source>
</evidence>
<name>A0A856T919_9ORTH</name>
<feature type="transmembrane region" description="Helical" evidence="16">
    <location>
        <begin position="48"/>
        <end position="69"/>
    </location>
</feature>
<keyword evidence="13 16" id="KW-0472">Membrane</keyword>
<comment type="subcellular location">
    <subcellularLocation>
        <location evidence="1">Mitochondrion membrane</location>
        <topology evidence="1">Multi-pass membrane protein</topology>
    </subcellularLocation>
</comment>
<comment type="similarity">
    <text evidence="2">Belongs to the complex I subunit 6 family.</text>
</comment>
<protein>
    <recommendedName>
        <fullName evidence="4">NADH-ubiquinone oxidoreductase chain 6</fullName>
        <ecNumber evidence="3">7.1.1.2</ecNumber>
    </recommendedName>
    <alternativeName>
        <fullName evidence="14">NADH dehydrogenase subunit 6</fullName>
    </alternativeName>
</protein>
<feature type="transmembrane region" description="Helical" evidence="16">
    <location>
        <begin position="12"/>
        <end position="42"/>
    </location>
</feature>
<accession>A0A856T919</accession>
<evidence type="ECO:0000256" key="9">
    <source>
        <dbReference type="ARBA" id="ARBA00022982"/>
    </source>
</evidence>
<dbReference type="PANTHER" id="PTHR11435">
    <property type="entry name" value="NADH UBIQUINONE OXIDOREDUCTASE SUBUNIT ND6"/>
    <property type="match status" value="1"/>
</dbReference>
<sequence length="171" mass="20427">MLKLMLSLSMTMNFLILFSFHPLFMTLIIIMQTLMLCLILNFFSLSMWFSYILFLTFLGGMLILFIYMTSLSSNNKLSLNIYKLTSFILFSLLINFFFLYKMDMNYSMIFFQDSFNLQNFLIMYEYPKNLNMMYNNPNFMITIMMISYLLITLIIIINISNPKIGALRHLY</sequence>
<gene>
    <name evidence="17" type="primary">nad6</name>
</gene>
<reference evidence="17" key="1">
    <citation type="submission" date="2017-12" db="EMBL/GenBank/DDBJ databases">
        <title>Mitochondrial genome sequence and gene rearrangement provide insights into the taxonomic affiliation of sword-tailed crickets.</title>
        <authorList>
            <person name="Ma C."/>
            <person name="Li J."/>
        </authorList>
    </citation>
    <scope>NUCLEOTIDE SEQUENCE</scope>
</reference>
<geneLocation type="mitochondrion" evidence="17"/>
<dbReference type="GO" id="GO:0031966">
    <property type="term" value="C:mitochondrial membrane"/>
    <property type="evidence" value="ECO:0007669"/>
    <property type="project" value="UniProtKB-SubCell"/>
</dbReference>
<evidence type="ECO:0000256" key="16">
    <source>
        <dbReference type="SAM" id="Phobius"/>
    </source>
</evidence>
<evidence type="ECO:0000256" key="4">
    <source>
        <dbReference type="ARBA" id="ARBA00021095"/>
    </source>
</evidence>
<organism evidence="17">
    <name type="scientific">Natula pravdini</name>
    <dbReference type="NCBI Taxonomy" id="2652438"/>
    <lineage>
        <taxon>Eukaryota</taxon>
        <taxon>Metazoa</taxon>
        <taxon>Ecdysozoa</taxon>
        <taxon>Arthropoda</taxon>
        <taxon>Hexapoda</taxon>
        <taxon>Insecta</taxon>
        <taxon>Pterygota</taxon>
        <taxon>Neoptera</taxon>
        <taxon>Polyneoptera</taxon>
        <taxon>Orthoptera</taxon>
        <taxon>Ensifera</taxon>
        <taxon>Gryllidea</taxon>
        <taxon>Grylloidea</taxon>
        <taxon>Trigonidiidae</taxon>
        <taxon>Trigonidiinae</taxon>
        <taxon>Natula</taxon>
    </lineage>
</organism>
<dbReference type="InterPro" id="IPR050269">
    <property type="entry name" value="ComplexI_Subunit6"/>
</dbReference>
<dbReference type="EMBL" id="MG701239">
    <property type="protein sequence ID" value="QFG38980.1"/>
    <property type="molecule type" value="Genomic_DNA"/>
</dbReference>
<evidence type="ECO:0000256" key="13">
    <source>
        <dbReference type="ARBA" id="ARBA00023136"/>
    </source>
</evidence>
<keyword evidence="10 16" id="KW-1133">Transmembrane helix</keyword>
<dbReference type="PANTHER" id="PTHR11435:SF1">
    <property type="entry name" value="NADH-UBIQUINONE OXIDOREDUCTASE CHAIN 6"/>
    <property type="match status" value="1"/>
</dbReference>
<feature type="transmembrane region" description="Helical" evidence="16">
    <location>
        <begin position="139"/>
        <end position="159"/>
    </location>
</feature>
<comment type="catalytic activity">
    <reaction evidence="15">
        <text>a ubiquinone + NADH + 5 H(+)(in) = a ubiquinol + NAD(+) + 4 H(+)(out)</text>
        <dbReference type="Rhea" id="RHEA:29091"/>
        <dbReference type="Rhea" id="RHEA-COMP:9565"/>
        <dbReference type="Rhea" id="RHEA-COMP:9566"/>
        <dbReference type="ChEBI" id="CHEBI:15378"/>
        <dbReference type="ChEBI" id="CHEBI:16389"/>
        <dbReference type="ChEBI" id="CHEBI:17976"/>
        <dbReference type="ChEBI" id="CHEBI:57540"/>
        <dbReference type="ChEBI" id="CHEBI:57945"/>
        <dbReference type="EC" id="7.1.1.2"/>
    </reaction>
</comment>
<keyword evidence="12 17" id="KW-0496">Mitochondrion</keyword>
<keyword evidence="5" id="KW-0813">Transport</keyword>
<proteinExistence type="inferred from homology"/>
<dbReference type="GO" id="GO:0008137">
    <property type="term" value="F:NADH dehydrogenase (ubiquinone) activity"/>
    <property type="evidence" value="ECO:0007669"/>
    <property type="project" value="UniProtKB-EC"/>
</dbReference>
<evidence type="ECO:0000256" key="8">
    <source>
        <dbReference type="ARBA" id="ARBA00022967"/>
    </source>
</evidence>
<evidence type="ECO:0000313" key="17">
    <source>
        <dbReference type="EMBL" id="QFG38980.1"/>
    </source>
</evidence>
<keyword evidence="11" id="KW-0520">NAD</keyword>
<evidence type="ECO:0000256" key="12">
    <source>
        <dbReference type="ARBA" id="ARBA00023128"/>
    </source>
</evidence>
<evidence type="ECO:0000256" key="5">
    <source>
        <dbReference type="ARBA" id="ARBA00022448"/>
    </source>
</evidence>
<evidence type="ECO:0000256" key="3">
    <source>
        <dbReference type="ARBA" id="ARBA00012944"/>
    </source>
</evidence>
<feature type="transmembrane region" description="Helical" evidence="16">
    <location>
        <begin position="81"/>
        <end position="100"/>
    </location>
</feature>
<dbReference type="EC" id="7.1.1.2" evidence="3"/>
<evidence type="ECO:0000256" key="2">
    <source>
        <dbReference type="ARBA" id="ARBA00005698"/>
    </source>
</evidence>
<evidence type="ECO:0000256" key="15">
    <source>
        <dbReference type="ARBA" id="ARBA00049551"/>
    </source>
</evidence>
<evidence type="ECO:0000256" key="1">
    <source>
        <dbReference type="ARBA" id="ARBA00004225"/>
    </source>
</evidence>
<evidence type="ECO:0000256" key="11">
    <source>
        <dbReference type="ARBA" id="ARBA00023027"/>
    </source>
</evidence>